<sequence length="799" mass="86656">MSAQVGATQAVSTVASTGTSLDAPTSSSTSVSAAEDAEALALAQRKKAVLHQLSVNSTFFREKGNKAFKRRNYDVAHDLYTKGIRHLPTSRLFCNRSIANLRMGKPQDAFLDASLAVRLSPTCVKAYVRRAAALQKLGRLEEAAEDLEKAGSFGNDQFVLKMLEDVRLCLSRLEGLPNPARGGNGGGGGRVGAPSPASVSADLRRLEEVLASLDSSRADAPAVSRAMVEIQSLLEANEAGRDYFFACGGVAKVFGVFSVDNARALSIFRLICCGESGEEEDRARTPKRAHALMFQNETTAADFAMVLGCVPRKRLAVVSAALEVLDVMLGKQENREAFLEGDEAQSTVLNVVAMFAKGNEPLRIRAGAVLCRVANLKKFVSYGVRHHRDLGQGILRCCVARDGAAKATALAVLQRVRHSKAILSMLVGKDLGAGISALLHDAVASQDAGEGRVFASAAYTEDQLDQLANILEICTSLCLPRRPQGGQSVSKEFVTELSDKGTWTLVMRMMETSDGRIRGAATDLFASACRCLPELCFLVARDKDAFHAFFDVFADSSDRERQTLVSHIANVLGNIPEFHHLLSTRCPLGDLLKTLVTDATSDQAVVALCRILLCVTKNDEDFKDRLCWDVDLLQCLVRLWYARAGAAKFYALQLLQLLLSEERAARILTESASEGQVMVLIEDLNKHRILAEAQETGGASLFAPEAEDDLFVQERSPSRRPAGRGEALRVPWDPRPAGKGDRDHRSLCRLRHHVGRPPPVLPDRRKDAELARVRRGLAQGSRGQGSGPCGERKGVPHPV</sequence>
<gene>
    <name evidence="4" type="ORF">HKI87_06g44600</name>
</gene>
<dbReference type="GO" id="GO:0051879">
    <property type="term" value="F:Hsp90 protein binding"/>
    <property type="evidence" value="ECO:0007669"/>
    <property type="project" value="TreeGrafter"/>
</dbReference>
<feature type="compositionally biased region" description="Basic and acidic residues" evidence="3">
    <location>
        <begin position="762"/>
        <end position="772"/>
    </location>
</feature>
<dbReference type="SUPFAM" id="SSF48371">
    <property type="entry name" value="ARM repeat"/>
    <property type="match status" value="1"/>
</dbReference>
<evidence type="ECO:0008006" key="6">
    <source>
        <dbReference type="Google" id="ProtNLM"/>
    </source>
</evidence>
<dbReference type="SUPFAM" id="SSF48452">
    <property type="entry name" value="TPR-like"/>
    <property type="match status" value="1"/>
</dbReference>
<dbReference type="Proteomes" id="UP001472866">
    <property type="component" value="Chromosome 06"/>
</dbReference>
<accession>A0AAX4PBI1</accession>
<dbReference type="InterPro" id="IPR016024">
    <property type="entry name" value="ARM-type_fold"/>
</dbReference>
<proteinExistence type="predicted"/>
<evidence type="ECO:0000313" key="4">
    <source>
        <dbReference type="EMBL" id="WZN62915.1"/>
    </source>
</evidence>
<reference evidence="4 5" key="1">
    <citation type="submission" date="2024-03" db="EMBL/GenBank/DDBJ databases">
        <title>Complete genome sequence of the green alga Chloropicon roscoffensis RCC1871.</title>
        <authorList>
            <person name="Lemieux C."/>
            <person name="Pombert J.-F."/>
            <person name="Otis C."/>
            <person name="Turmel M."/>
        </authorList>
    </citation>
    <scope>NUCLEOTIDE SEQUENCE [LARGE SCALE GENOMIC DNA]</scope>
    <source>
        <strain evidence="4 5">RCC1871</strain>
    </source>
</reference>
<keyword evidence="5" id="KW-1185">Reference proteome</keyword>
<evidence type="ECO:0000256" key="3">
    <source>
        <dbReference type="SAM" id="MobiDB-lite"/>
    </source>
</evidence>
<dbReference type="InterPro" id="IPR019734">
    <property type="entry name" value="TPR_rpt"/>
</dbReference>
<organism evidence="4 5">
    <name type="scientific">Chloropicon roscoffensis</name>
    <dbReference type="NCBI Taxonomy" id="1461544"/>
    <lineage>
        <taxon>Eukaryota</taxon>
        <taxon>Viridiplantae</taxon>
        <taxon>Chlorophyta</taxon>
        <taxon>Chloropicophyceae</taxon>
        <taxon>Chloropicales</taxon>
        <taxon>Chloropicaceae</taxon>
        <taxon>Chloropicon</taxon>
    </lineage>
</organism>
<feature type="compositionally biased region" description="Basic and acidic residues" evidence="3">
    <location>
        <begin position="736"/>
        <end position="746"/>
    </location>
</feature>
<dbReference type="PANTHER" id="PTHR22904">
    <property type="entry name" value="TPR REPEAT CONTAINING PROTEIN"/>
    <property type="match status" value="1"/>
</dbReference>
<evidence type="ECO:0000256" key="1">
    <source>
        <dbReference type="ARBA" id="ARBA00022737"/>
    </source>
</evidence>
<evidence type="ECO:0000256" key="2">
    <source>
        <dbReference type="ARBA" id="ARBA00022803"/>
    </source>
</evidence>
<dbReference type="AlphaFoldDB" id="A0AAX4PBI1"/>
<dbReference type="SMART" id="SM00028">
    <property type="entry name" value="TPR"/>
    <property type="match status" value="2"/>
</dbReference>
<protein>
    <recommendedName>
        <fullName evidence="6">Protein unc-45 homolog B</fullName>
    </recommendedName>
</protein>
<dbReference type="InterPro" id="IPR011990">
    <property type="entry name" value="TPR-like_helical_dom_sf"/>
</dbReference>
<dbReference type="EMBL" id="CP151506">
    <property type="protein sequence ID" value="WZN62915.1"/>
    <property type="molecule type" value="Genomic_DNA"/>
</dbReference>
<keyword evidence="2" id="KW-0802">TPR repeat</keyword>
<keyword evidence="1" id="KW-0677">Repeat</keyword>
<evidence type="ECO:0000313" key="5">
    <source>
        <dbReference type="Proteomes" id="UP001472866"/>
    </source>
</evidence>
<dbReference type="PANTHER" id="PTHR22904:SF523">
    <property type="entry name" value="STRESS-INDUCED-PHOSPHOPROTEIN 1"/>
    <property type="match status" value="1"/>
</dbReference>
<dbReference type="Gene3D" id="1.25.40.10">
    <property type="entry name" value="Tetratricopeptide repeat domain"/>
    <property type="match status" value="1"/>
</dbReference>
<feature type="compositionally biased region" description="Basic and acidic residues" evidence="3">
    <location>
        <begin position="790"/>
        <end position="799"/>
    </location>
</feature>
<feature type="region of interest" description="Disordered" evidence="3">
    <location>
        <begin position="713"/>
        <end position="799"/>
    </location>
</feature>
<name>A0AAX4PBI1_9CHLO</name>